<keyword evidence="3" id="KW-1185">Reference proteome</keyword>
<dbReference type="Pfam" id="PF17765">
    <property type="entry name" value="MLTR_LBD"/>
    <property type="match status" value="1"/>
</dbReference>
<feature type="domain" description="HTH cro/C1-type" evidence="1">
    <location>
        <begin position="5"/>
        <end position="81"/>
    </location>
</feature>
<sequence length="275" mass="30040">MKDNELGEFLRAQRAGVRPDQVGMPSHGVRRVAGLRREEVAVLAGMNVDYYTRLEQGRERRPSPQLVDALSRALLLDGDARAHLHRLAGTVPSRGAAGVTGRVDPALRVLLDGYTHTPALVIDPTLDILAANSLAQAVYAPFEPMDNLARMVFLDPLGRTFHPRWEENAEAVVGHLRQTSGVDPGSPRLADLVAELSSRSPDFTRLWESHHVRGKTRGDKCFRHPDVGELSLTYHAFDVRDVPGQQLVIYHAEPGSPSAQALGLLGSVHATARQG</sequence>
<dbReference type="Proteomes" id="UP001183535">
    <property type="component" value="Unassembled WGS sequence"/>
</dbReference>
<organism evidence="2 3">
    <name type="scientific">Streptomyces doudnae</name>
    <dbReference type="NCBI Taxonomy" id="3075536"/>
    <lineage>
        <taxon>Bacteria</taxon>
        <taxon>Bacillati</taxon>
        <taxon>Actinomycetota</taxon>
        <taxon>Actinomycetes</taxon>
        <taxon>Kitasatosporales</taxon>
        <taxon>Streptomycetaceae</taxon>
        <taxon>Streptomyces</taxon>
    </lineage>
</organism>
<evidence type="ECO:0000313" key="2">
    <source>
        <dbReference type="EMBL" id="MDT0433573.1"/>
    </source>
</evidence>
<dbReference type="AlphaFoldDB" id="A0ABD5EG21"/>
<evidence type="ECO:0000259" key="1">
    <source>
        <dbReference type="SMART" id="SM00530"/>
    </source>
</evidence>
<dbReference type="InterPro" id="IPR041413">
    <property type="entry name" value="MLTR_LBD"/>
</dbReference>
<dbReference type="PANTHER" id="PTHR35010">
    <property type="entry name" value="BLL4672 PROTEIN-RELATED"/>
    <property type="match status" value="1"/>
</dbReference>
<dbReference type="SUPFAM" id="SSF47413">
    <property type="entry name" value="lambda repressor-like DNA-binding domains"/>
    <property type="match status" value="1"/>
</dbReference>
<dbReference type="Gene3D" id="1.10.260.40">
    <property type="entry name" value="lambda repressor-like DNA-binding domains"/>
    <property type="match status" value="1"/>
</dbReference>
<dbReference type="CDD" id="cd00093">
    <property type="entry name" value="HTH_XRE"/>
    <property type="match status" value="1"/>
</dbReference>
<accession>A0ABD5EG21</accession>
<dbReference type="SMART" id="SM00530">
    <property type="entry name" value="HTH_XRE"/>
    <property type="match status" value="1"/>
</dbReference>
<proteinExistence type="predicted"/>
<dbReference type="Gene3D" id="3.30.450.180">
    <property type="match status" value="1"/>
</dbReference>
<dbReference type="InterPro" id="IPR010982">
    <property type="entry name" value="Lambda_DNA-bd_dom_sf"/>
</dbReference>
<name>A0ABD5EG21_9ACTN</name>
<dbReference type="EMBL" id="JAVRES010000001">
    <property type="protein sequence ID" value="MDT0433573.1"/>
    <property type="molecule type" value="Genomic_DNA"/>
</dbReference>
<dbReference type="RefSeq" id="WP_093828936.1">
    <property type="nucleotide sequence ID" value="NZ_JAVRES010000001.1"/>
</dbReference>
<comment type="caution">
    <text evidence="2">The sequence shown here is derived from an EMBL/GenBank/DDBJ whole genome shotgun (WGS) entry which is preliminary data.</text>
</comment>
<evidence type="ECO:0000313" key="3">
    <source>
        <dbReference type="Proteomes" id="UP001183535"/>
    </source>
</evidence>
<reference evidence="3" key="1">
    <citation type="submission" date="2023-07" db="EMBL/GenBank/DDBJ databases">
        <title>30 novel species of actinomycetes from the DSMZ collection.</title>
        <authorList>
            <person name="Nouioui I."/>
        </authorList>
    </citation>
    <scope>NUCLEOTIDE SEQUENCE [LARGE SCALE GENOMIC DNA]</scope>
    <source>
        <strain evidence="3">DSM 41981</strain>
    </source>
</reference>
<dbReference type="InterPro" id="IPR001387">
    <property type="entry name" value="Cro/C1-type_HTH"/>
</dbReference>
<protein>
    <submittedName>
        <fullName evidence="2">Helix-turn-helix transcriptional regulator</fullName>
    </submittedName>
</protein>
<gene>
    <name evidence="2" type="ORF">RM877_02650</name>
</gene>
<dbReference type="PANTHER" id="PTHR35010:SF2">
    <property type="entry name" value="BLL4672 PROTEIN"/>
    <property type="match status" value="1"/>
</dbReference>
<dbReference type="Pfam" id="PF13560">
    <property type="entry name" value="HTH_31"/>
    <property type="match status" value="1"/>
</dbReference>